<dbReference type="Proteomes" id="UP001596138">
    <property type="component" value="Unassembled WGS sequence"/>
</dbReference>
<dbReference type="PRINTS" id="PR00081">
    <property type="entry name" value="GDHRDH"/>
</dbReference>
<accession>A0ABW1T3F2</accession>
<dbReference type="PROSITE" id="PS00061">
    <property type="entry name" value="ADH_SHORT"/>
    <property type="match status" value="1"/>
</dbReference>
<dbReference type="EC" id="1.1.1.-" evidence="3"/>
<comment type="caution">
    <text evidence="3">The sequence shown here is derived from an EMBL/GenBank/DDBJ whole genome shotgun (WGS) entry which is preliminary data.</text>
</comment>
<dbReference type="InterPro" id="IPR002347">
    <property type="entry name" value="SDR_fam"/>
</dbReference>
<protein>
    <submittedName>
        <fullName evidence="3">SDR family NAD(P)-dependent oxidoreductase</fullName>
        <ecNumber evidence="3">1.1.1.-</ecNumber>
    </submittedName>
</protein>
<evidence type="ECO:0000313" key="4">
    <source>
        <dbReference type="Proteomes" id="UP001596138"/>
    </source>
</evidence>
<evidence type="ECO:0000256" key="2">
    <source>
        <dbReference type="ARBA" id="ARBA00023002"/>
    </source>
</evidence>
<dbReference type="PANTHER" id="PTHR42760">
    <property type="entry name" value="SHORT-CHAIN DEHYDROGENASES/REDUCTASES FAMILY MEMBER"/>
    <property type="match status" value="1"/>
</dbReference>
<dbReference type="RefSeq" id="WP_386768411.1">
    <property type="nucleotide sequence ID" value="NZ_JBHSTI010000009.1"/>
</dbReference>
<dbReference type="PANTHER" id="PTHR42760:SF133">
    <property type="entry name" value="3-OXOACYL-[ACYL-CARRIER-PROTEIN] REDUCTASE"/>
    <property type="match status" value="1"/>
</dbReference>
<keyword evidence="4" id="KW-1185">Reference proteome</keyword>
<dbReference type="Pfam" id="PF13561">
    <property type="entry name" value="adh_short_C2"/>
    <property type="match status" value="1"/>
</dbReference>
<dbReference type="Gene3D" id="3.40.50.720">
    <property type="entry name" value="NAD(P)-binding Rossmann-like Domain"/>
    <property type="match status" value="1"/>
</dbReference>
<dbReference type="GO" id="GO:0016491">
    <property type="term" value="F:oxidoreductase activity"/>
    <property type="evidence" value="ECO:0007669"/>
    <property type="project" value="UniProtKB-KW"/>
</dbReference>
<reference evidence="4" key="1">
    <citation type="journal article" date="2019" name="Int. J. Syst. Evol. Microbiol.">
        <title>The Global Catalogue of Microorganisms (GCM) 10K type strain sequencing project: providing services to taxonomists for standard genome sequencing and annotation.</title>
        <authorList>
            <consortium name="The Broad Institute Genomics Platform"/>
            <consortium name="The Broad Institute Genome Sequencing Center for Infectious Disease"/>
            <person name="Wu L."/>
            <person name="Ma J."/>
        </authorList>
    </citation>
    <scope>NUCLEOTIDE SEQUENCE [LARGE SCALE GENOMIC DNA]</scope>
    <source>
        <strain evidence="4">CGMCC 4.7317</strain>
    </source>
</reference>
<keyword evidence="2 3" id="KW-0560">Oxidoreductase</keyword>
<dbReference type="CDD" id="cd05233">
    <property type="entry name" value="SDR_c"/>
    <property type="match status" value="1"/>
</dbReference>
<evidence type="ECO:0000313" key="3">
    <source>
        <dbReference type="EMBL" id="MFC6239271.1"/>
    </source>
</evidence>
<comment type="similarity">
    <text evidence="1">Belongs to the short-chain dehydrogenases/reductases (SDR) family.</text>
</comment>
<dbReference type="EMBL" id="JBHSTI010000009">
    <property type="protein sequence ID" value="MFC6239271.1"/>
    <property type="molecule type" value="Genomic_DNA"/>
</dbReference>
<organism evidence="3 4">
    <name type="scientific">Longivirga aurantiaca</name>
    <dbReference type="NCBI Taxonomy" id="1837743"/>
    <lineage>
        <taxon>Bacteria</taxon>
        <taxon>Bacillati</taxon>
        <taxon>Actinomycetota</taxon>
        <taxon>Actinomycetes</taxon>
        <taxon>Sporichthyales</taxon>
        <taxon>Sporichthyaceae</taxon>
        <taxon>Longivirga</taxon>
    </lineage>
</organism>
<sequence>MELKGAIAVVTGGASGIGKATRDLLEAAGARPVTWDLAGADIRCDVSSEESVEAAIAATVAGYGVPSILVAAAGVGRTGRIVDLDLSDWDLTYAVNIRGVMLALRVVAREMIAAGLPGSCILISSVNGTVADAAHSMYSTSKAAVNHLARCAAVELGPEGIRVNAVAPGPVETPMMSGVLAIEGYRQQIADTTPLGRIGAPEDIAEAVLNLLRSDWVTGQVVAVDGAASLMSARGHDRARKLTQKHGDGA</sequence>
<dbReference type="SUPFAM" id="SSF51735">
    <property type="entry name" value="NAD(P)-binding Rossmann-fold domains"/>
    <property type="match status" value="1"/>
</dbReference>
<dbReference type="InterPro" id="IPR020904">
    <property type="entry name" value="Sc_DH/Rdtase_CS"/>
</dbReference>
<name>A0ABW1T3F2_9ACTN</name>
<gene>
    <name evidence="3" type="ORF">ACFQGU_15435</name>
</gene>
<dbReference type="InterPro" id="IPR036291">
    <property type="entry name" value="NAD(P)-bd_dom_sf"/>
</dbReference>
<evidence type="ECO:0000256" key="1">
    <source>
        <dbReference type="ARBA" id="ARBA00006484"/>
    </source>
</evidence>
<proteinExistence type="inferred from homology"/>